<keyword evidence="1" id="KW-1133">Transmembrane helix</keyword>
<dbReference type="AlphaFoldDB" id="A0A7J5BQ86"/>
<feature type="transmembrane region" description="Helical" evidence="1">
    <location>
        <begin position="180"/>
        <end position="199"/>
    </location>
</feature>
<keyword evidence="3" id="KW-1185">Reference proteome</keyword>
<dbReference type="Proteomes" id="UP000467240">
    <property type="component" value="Unassembled WGS sequence"/>
</dbReference>
<evidence type="ECO:0000313" key="3">
    <source>
        <dbReference type="Proteomes" id="UP000467240"/>
    </source>
</evidence>
<reference evidence="2 3" key="1">
    <citation type="submission" date="2019-09" db="EMBL/GenBank/DDBJ databases">
        <title>Phylogeny of genus Pseudoclavibacter and closely related genus.</title>
        <authorList>
            <person name="Li Y."/>
        </authorList>
    </citation>
    <scope>NUCLEOTIDE SEQUENCE [LARGE SCALE GENOMIC DNA]</scope>
    <source>
        <strain evidence="2 3">DSM 23821</strain>
    </source>
</reference>
<protein>
    <submittedName>
        <fullName evidence="2">Uncharacterized protein</fullName>
    </submittedName>
</protein>
<evidence type="ECO:0000256" key="1">
    <source>
        <dbReference type="SAM" id="Phobius"/>
    </source>
</evidence>
<sequence length="220" mass="23906">MFRNERRRRAVARARPGDGHELARYRWWQPFSRSLFHLDLAGADGSVHRWSVDVGHAGDENGDVLAKLYLDGRNRSVSTLPAAFEVPGGVIEVATSGYGLKRCHFVPDAGPERQLVPEEHSAEGRRAALARRSPGTSRVIGAVSVVVLLVALVLGVPQVVADITQIPWVAERVGTFVSPIRLPGWANVGLVVGALVASTERALRLRHSRVLDSGLFDGED</sequence>
<feature type="transmembrane region" description="Helical" evidence="1">
    <location>
        <begin position="139"/>
        <end position="160"/>
    </location>
</feature>
<organism evidence="2 3">
    <name type="scientific">Pseudoclavibacter chungangensis</name>
    <dbReference type="NCBI Taxonomy" id="587635"/>
    <lineage>
        <taxon>Bacteria</taxon>
        <taxon>Bacillati</taxon>
        <taxon>Actinomycetota</taxon>
        <taxon>Actinomycetes</taxon>
        <taxon>Micrococcales</taxon>
        <taxon>Microbacteriaceae</taxon>
        <taxon>Pseudoclavibacter</taxon>
    </lineage>
</organism>
<gene>
    <name evidence="2" type="ORF">F8O01_10965</name>
</gene>
<proteinExistence type="predicted"/>
<name>A0A7J5BQ86_9MICO</name>
<keyword evidence="1" id="KW-0812">Transmembrane</keyword>
<comment type="caution">
    <text evidence="2">The sequence shown here is derived from an EMBL/GenBank/DDBJ whole genome shotgun (WGS) entry which is preliminary data.</text>
</comment>
<evidence type="ECO:0000313" key="2">
    <source>
        <dbReference type="EMBL" id="KAB1655960.1"/>
    </source>
</evidence>
<dbReference type="EMBL" id="WBJZ01000013">
    <property type="protein sequence ID" value="KAB1655960.1"/>
    <property type="molecule type" value="Genomic_DNA"/>
</dbReference>
<dbReference type="OrthoDB" id="2716688at2"/>
<dbReference type="RefSeq" id="WP_158040908.1">
    <property type="nucleotide sequence ID" value="NZ_JACCFV010000001.1"/>
</dbReference>
<keyword evidence="1" id="KW-0472">Membrane</keyword>
<accession>A0A7J5BQ86</accession>